<evidence type="ECO:0000313" key="3">
    <source>
        <dbReference type="Proteomes" id="UP000002037"/>
    </source>
</evidence>
<dbReference type="OrthoDB" id="4093016at2759"/>
<keyword evidence="3" id="KW-1185">Reference proteome</keyword>
<dbReference type="Proteomes" id="UP000002037">
    <property type="component" value="Unassembled WGS sequence"/>
</dbReference>
<reference evidence="2 3" key="1">
    <citation type="journal article" date="2009" name="Nature">
        <title>Evolution of pathogenicity and sexual reproduction in eight Candida genomes.</title>
        <authorList>
            <person name="Butler G."/>
            <person name="Rasmussen M.D."/>
            <person name="Lin M.F."/>
            <person name="Santos M.A."/>
            <person name="Sakthikumar S."/>
            <person name="Munro C.A."/>
            <person name="Rheinbay E."/>
            <person name="Grabherr M."/>
            <person name="Forche A."/>
            <person name="Reedy J.L."/>
            <person name="Agrafioti I."/>
            <person name="Arnaud M.B."/>
            <person name="Bates S."/>
            <person name="Brown A.J."/>
            <person name="Brunke S."/>
            <person name="Costanzo M.C."/>
            <person name="Fitzpatrick D.A."/>
            <person name="de Groot P.W."/>
            <person name="Harris D."/>
            <person name="Hoyer L.L."/>
            <person name="Hube B."/>
            <person name="Klis F.M."/>
            <person name="Kodira C."/>
            <person name="Lennard N."/>
            <person name="Logue M.E."/>
            <person name="Martin R."/>
            <person name="Neiman A.M."/>
            <person name="Nikolaou E."/>
            <person name="Quail M.A."/>
            <person name="Quinn J."/>
            <person name="Santos M.C."/>
            <person name="Schmitzberger F.F."/>
            <person name="Sherlock G."/>
            <person name="Shah P."/>
            <person name="Silverstein K.A."/>
            <person name="Skrzypek M.S."/>
            <person name="Soll D."/>
            <person name="Staggs R."/>
            <person name="Stansfield I."/>
            <person name="Stumpf M.P."/>
            <person name="Sudbery P.E."/>
            <person name="Srikantha T."/>
            <person name="Zeng Q."/>
            <person name="Berman J."/>
            <person name="Berriman M."/>
            <person name="Heitman J."/>
            <person name="Gow N.A."/>
            <person name="Lorenz M.C."/>
            <person name="Birren B.W."/>
            <person name="Kellis M."/>
            <person name="Cuomo C.A."/>
        </authorList>
    </citation>
    <scope>NUCLEOTIDE SEQUENCE [LARGE SCALE GENOMIC DNA]</scope>
    <source>
        <strain evidence="3">ATCC MYA-3404 / T1</strain>
    </source>
</reference>
<dbReference type="AlphaFoldDB" id="C5M7U7"/>
<keyword evidence="1" id="KW-0175">Coiled coil</keyword>
<protein>
    <recommendedName>
        <fullName evidence="4">PCI domain-containing protein</fullName>
    </recommendedName>
</protein>
<gene>
    <name evidence="2" type="ORF">CTRG_02469</name>
</gene>
<dbReference type="HOGENOM" id="CLU_526878_0_0_1"/>
<name>C5M7U7_CANTT</name>
<accession>C5M7U7</accession>
<evidence type="ECO:0000256" key="1">
    <source>
        <dbReference type="SAM" id="Coils"/>
    </source>
</evidence>
<dbReference type="RefSeq" id="XP_002548172.1">
    <property type="nucleotide sequence ID" value="XM_002548126.1"/>
</dbReference>
<sequence length="503" mass="57867">MTDKFDVEYLAINQLAYSFNKFTQLNSSTDTPHDLVEIATRSFQLMKRYEVVHPLAESLLQFLSNQGVSVEECSHEWVSNTRSLNEAYLLQLDHDMRRALDQAMEALSPVLSAALFGKIKRAIIITAVQGSYEEGLVLLNNYLSLVDFSSQPKTKEKFIENRYMEFLFYQYVLNKFSLIWFPNEDLESRRTSSSFNSGKYNKVTITSNSYKPMNQIYSKTTAYYQKNETLFSSSDIETQYYWSIKFLHLTLMFKQFKFVEFYDEFVEYFLHQKEPIDLLTGDLAILKTNLLVMFGIASIFLKPFNSLTLSGIGRDDVLVDLLGEDPDSFEYKFYTQVMIPLSKCNFSQAKACLENHSFVKEMLANLEYNFPVSCRTTDGSYGPSFIVYLKLIIDMKNFFMILTSSTQISKSKLFQLLGYSESDSSDDIHDLNSTFIGVIVALDLGRYGITYDAGEEVFSHQPVEDSSKEIATLQENIADLQNEVKAVTLSNKMTELLLEKYFS</sequence>
<feature type="coiled-coil region" evidence="1">
    <location>
        <begin position="463"/>
        <end position="490"/>
    </location>
</feature>
<dbReference type="KEGG" id="ctp:CTRG_02469"/>
<organism evidence="2 3">
    <name type="scientific">Candida tropicalis (strain ATCC MYA-3404 / T1)</name>
    <name type="common">Yeast</name>
    <dbReference type="NCBI Taxonomy" id="294747"/>
    <lineage>
        <taxon>Eukaryota</taxon>
        <taxon>Fungi</taxon>
        <taxon>Dikarya</taxon>
        <taxon>Ascomycota</taxon>
        <taxon>Saccharomycotina</taxon>
        <taxon>Pichiomycetes</taxon>
        <taxon>Debaryomycetaceae</taxon>
        <taxon>Candida/Lodderomyces clade</taxon>
        <taxon>Candida</taxon>
    </lineage>
</organism>
<proteinExistence type="predicted"/>
<dbReference type="VEuPathDB" id="FungiDB:CTRG_02469"/>
<dbReference type="GeneID" id="8297587"/>
<evidence type="ECO:0008006" key="4">
    <source>
        <dbReference type="Google" id="ProtNLM"/>
    </source>
</evidence>
<dbReference type="EMBL" id="GG692397">
    <property type="protein sequence ID" value="EER33651.1"/>
    <property type="molecule type" value="Genomic_DNA"/>
</dbReference>
<dbReference type="eggNOG" id="ENOG502RPXV">
    <property type="taxonomic scope" value="Eukaryota"/>
</dbReference>
<evidence type="ECO:0000313" key="2">
    <source>
        <dbReference type="EMBL" id="EER33651.1"/>
    </source>
</evidence>